<dbReference type="PROSITE" id="PS50835">
    <property type="entry name" value="IG_LIKE"/>
    <property type="match status" value="4"/>
</dbReference>
<dbReference type="Pfam" id="PF07679">
    <property type="entry name" value="I-set"/>
    <property type="match status" value="1"/>
</dbReference>
<dbReference type="AlphaFoldDB" id="A0A8J2NY07"/>
<evidence type="ECO:0000256" key="12">
    <source>
        <dbReference type="ARBA" id="ARBA00038144"/>
    </source>
</evidence>
<feature type="region of interest" description="Disordered" evidence="15">
    <location>
        <begin position="31"/>
        <end position="56"/>
    </location>
</feature>
<accession>A0A8J2NY07</accession>
<dbReference type="InterPro" id="IPR007110">
    <property type="entry name" value="Ig-like_dom"/>
</dbReference>
<gene>
    <name evidence="19" type="ORF">AFUS01_LOCUS13548</name>
</gene>
<keyword evidence="10" id="KW-0393">Immunoglobulin domain</keyword>
<dbReference type="EMBL" id="CAJVCH010110654">
    <property type="protein sequence ID" value="CAG7724534.1"/>
    <property type="molecule type" value="Genomic_DNA"/>
</dbReference>
<evidence type="ECO:0000256" key="7">
    <source>
        <dbReference type="ARBA" id="ARBA00023136"/>
    </source>
</evidence>
<feature type="compositionally biased region" description="Basic residues" evidence="15">
    <location>
        <begin position="510"/>
        <end position="536"/>
    </location>
</feature>
<evidence type="ECO:0000256" key="14">
    <source>
        <dbReference type="ARBA" id="ARBA00041099"/>
    </source>
</evidence>
<dbReference type="GO" id="GO:0030154">
    <property type="term" value="P:cell differentiation"/>
    <property type="evidence" value="ECO:0007669"/>
    <property type="project" value="UniProtKB-ARBA"/>
</dbReference>
<feature type="domain" description="Ig-like" evidence="17">
    <location>
        <begin position="398"/>
        <end position="482"/>
    </location>
</feature>
<dbReference type="GO" id="GO:0098609">
    <property type="term" value="P:cell-cell adhesion"/>
    <property type="evidence" value="ECO:0007669"/>
    <property type="project" value="TreeGrafter"/>
</dbReference>
<evidence type="ECO:0000313" key="20">
    <source>
        <dbReference type="Proteomes" id="UP000708208"/>
    </source>
</evidence>
<dbReference type="Proteomes" id="UP000708208">
    <property type="component" value="Unassembled WGS sequence"/>
</dbReference>
<feature type="transmembrane region" description="Helical" evidence="16">
    <location>
        <begin position="776"/>
        <end position="799"/>
    </location>
</feature>
<evidence type="ECO:0000256" key="8">
    <source>
        <dbReference type="ARBA" id="ARBA00023157"/>
    </source>
</evidence>
<feature type="domain" description="Ig-like" evidence="17">
    <location>
        <begin position="96"/>
        <end position="197"/>
    </location>
</feature>
<feature type="region of interest" description="Disordered" evidence="15">
    <location>
        <begin position="498"/>
        <end position="548"/>
    </location>
</feature>
<organism evidence="19 20">
    <name type="scientific">Allacma fusca</name>
    <dbReference type="NCBI Taxonomy" id="39272"/>
    <lineage>
        <taxon>Eukaryota</taxon>
        <taxon>Metazoa</taxon>
        <taxon>Ecdysozoa</taxon>
        <taxon>Arthropoda</taxon>
        <taxon>Hexapoda</taxon>
        <taxon>Collembola</taxon>
        <taxon>Symphypleona</taxon>
        <taxon>Sminthuridae</taxon>
        <taxon>Allacma</taxon>
    </lineage>
</organism>
<name>A0A8J2NY07_9HEXA</name>
<reference evidence="19" key="1">
    <citation type="submission" date="2021-06" db="EMBL/GenBank/DDBJ databases">
        <authorList>
            <person name="Hodson N. C."/>
            <person name="Mongue J. A."/>
            <person name="Jaron S. K."/>
        </authorList>
    </citation>
    <scope>NUCLEOTIDE SEQUENCE</scope>
</reference>
<feature type="domain" description="Fibronectin type-III" evidence="18">
    <location>
        <begin position="648"/>
        <end position="744"/>
    </location>
</feature>
<feature type="compositionally biased region" description="Polar residues" evidence="15">
    <location>
        <begin position="498"/>
        <end position="507"/>
    </location>
</feature>
<comment type="subcellular location">
    <subcellularLocation>
        <location evidence="1">Membrane</location>
    </subcellularLocation>
</comment>
<keyword evidence="5" id="KW-0654">Proteoglycan</keyword>
<dbReference type="GO" id="GO:0009653">
    <property type="term" value="P:anatomical structure morphogenesis"/>
    <property type="evidence" value="ECO:0007669"/>
    <property type="project" value="UniProtKB-ARBA"/>
</dbReference>
<keyword evidence="9" id="KW-0325">Glycoprotein</keyword>
<dbReference type="SMART" id="SM00060">
    <property type="entry name" value="FN3"/>
    <property type="match status" value="2"/>
</dbReference>
<feature type="non-terminal residue" evidence="19">
    <location>
        <position position="1"/>
    </location>
</feature>
<evidence type="ECO:0000256" key="11">
    <source>
        <dbReference type="ARBA" id="ARBA00037573"/>
    </source>
</evidence>
<keyword evidence="8" id="KW-1015">Disulfide bond</keyword>
<dbReference type="SMART" id="SM00408">
    <property type="entry name" value="IGc2"/>
    <property type="match status" value="3"/>
</dbReference>
<dbReference type="GO" id="GO:0007399">
    <property type="term" value="P:nervous system development"/>
    <property type="evidence" value="ECO:0007669"/>
    <property type="project" value="TreeGrafter"/>
</dbReference>
<comment type="caution">
    <text evidence="19">The sequence shown here is derived from an EMBL/GenBank/DDBJ whole genome shotgun (WGS) entry which is preliminary data.</text>
</comment>
<dbReference type="PROSITE" id="PS50853">
    <property type="entry name" value="FN3"/>
    <property type="match status" value="2"/>
</dbReference>
<keyword evidence="4" id="KW-0732">Signal</keyword>
<keyword evidence="2" id="KW-0358">Heparin-binding</keyword>
<evidence type="ECO:0000256" key="4">
    <source>
        <dbReference type="ARBA" id="ARBA00022729"/>
    </source>
</evidence>
<dbReference type="PANTHER" id="PTHR44170">
    <property type="entry name" value="PROTEIN SIDEKICK"/>
    <property type="match status" value="1"/>
</dbReference>
<keyword evidence="3 16" id="KW-0812">Transmembrane</keyword>
<comment type="subunit">
    <text evidence="13">Homodimer. Heterotetramer; 2 iHog chains bind 2 hh chains when facilitated by heparin, heparin is required to promote high-affinity interactions between hh and iHog.</text>
</comment>
<dbReference type="InterPro" id="IPR013098">
    <property type="entry name" value="Ig_I-set"/>
</dbReference>
<proteinExistence type="inferred from homology"/>
<evidence type="ECO:0000256" key="2">
    <source>
        <dbReference type="ARBA" id="ARBA00022674"/>
    </source>
</evidence>
<evidence type="ECO:0000313" key="19">
    <source>
        <dbReference type="EMBL" id="CAG7724534.1"/>
    </source>
</evidence>
<feature type="domain" description="Ig-like" evidence="17">
    <location>
        <begin position="308"/>
        <end position="390"/>
    </location>
</feature>
<keyword evidence="20" id="KW-1185">Reference proteome</keyword>
<keyword evidence="6 16" id="KW-1133">Transmembrane helix</keyword>
<dbReference type="CDD" id="cd00063">
    <property type="entry name" value="FN3"/>
    <property type="match status" value="2"/>
</dbReference>
<dbReference type="CDD" id="cd00096">
    <property type="entry name" value="Ig"/>
    <property type="match status" value="1"/>
</dbReference>
<evidence type="ECO:0000259" key="18">
    <source>
        <dbReference type="PROSITE" id="PS50853"/>
    </source>
</evidence>
<protein>
    <recommendedName>
        <fullName evidence="14">Interference hedgehog</fullName>
    </recommendedName>
</protein>
<feature type="domain" description="Ig-like" evidence="17">
    <location>
        <begin position="206"/>
        <end position="287"/>
    </location>
</feature>
<evidence type="ECO:0000256" key="6">
    <source>
        <dbReference type="ARBA" id="ARBA00022989"/>
    </source>
</evidence>
<dbReference type="Pfam" id="PF13927">
    <property type="entry name" value="Ig_3"/>
    <property type="match status" value="2"/>
</dbReference>
<comment type="similarity">
    <text evidence="12">Belongs to the immunoglobulin superfamily. IHOG family.</text>
</comment>
<keyword evidence="7 16" id="KW-0472">Membrane</keyword>
<dbReference type="InterPro" id="IPR003598">
    <property type="entry name" value="Ig_sub2"/>
</dbReference>
<dbReference type="OrthoDB" id="9998697at2759"/>
<dbReference type="FunFam" id="2.60.40.10:FF:000032">
    <property type="entry name" value="palladin isoform X1"/>
    <property type="match status" value="1"/>
</dbReference>
<feature type="compositionally biased region" description="Low complexity" evidence="15">
    <location>
        <begin position="932"/>
        <end position="941"/>
    </location>
</feature>
<evidence type="ECO:0000256" key="15">
    <source>
        <dbReference type="SAM" id="MobiDB-lite"/>
    </source>
</evidence>
<evidence type="ECO:0000256" key="3">
    <source>
        <dbReference type="ARBA" id="ARBA00022692"/>
    </source>
</evidence>
<dbReference type="SMART" id="SM00409">
    <property type="entry name" value="IG"/>
    <property type="match status" value="4"/>
</dbReference>
<feature type="compositionally biased region" description="Basic and acidic residues" evidence="15">
    <location>
        <begin position="963"/>
        <end position="977"/>
    </location>
</feature>
<evidence type="ECO:0000259" key="17">
    <source>
        <dbReference type="PROSITE" id="PS50835"/>
    </source>
</evidence>
<sequence>SLCLDCHHRDCGCGRFMSSASIMMNCHCQPGDSSKPRPRGSPPSHHHQQQRPGLDDDMSCPSPLRYPFHNSFQSSPCLRIPSLRLFILHVLILLLPLTVNGADIGKYFTQSPQSIVAPPGDRVTFQCETNIRAEQLQWKLNGRFLDPENETDIRISGSFLVVKLSKNPERYMQQVGDYQCVAEFGAEALTSLPAQLSIARMESFKPQENKTLVVVQGNSVAIECDPPYSNPSPIIQFFKDGLSLETETAENLLLTDSGVLFIQNVTLQDSGIYWCSVTNHITTDTIYSYWGTKLVVQPTRGMGVWKPPEFLVKPKPYVVVPKDGNATLECVAIGNPPPMTSFRKLRAPAKSSSQQTSRGNLNLINAGLAHEGEYVCEAYNGIGETVTTISTVVLNSMPNITREPKSLVVEEGGEALMDCATEGLPKPRVYWVFNGHNVHDDGNIRITDGGLRISQVEKKHAGLFQCFATNPMGSVTSPAELKVLPKMITSMANDSTDLDETVSSVTPPVTRHHHGENHHHKNIKFHRGKHKRRKHKGQDMIPPSRPEMNRISDESVMIRWSVPPNSGYPIQFFKIQYKEVSKRNSRWMTIDDDIPPHIHSYEVRDLRVGHAYRFRIAAVYSNNDNKVGPNSEKFVLQKDATMRRPIYVPVVTTAAPHNTTTILLQWKHMRGEGASGGLDGYFIYYREATTVSDYAKVTVLGSNTDTHYITHLKPGTAYDIKIQAFNRAGASNFSTIVAAKTLGVPTTEKPEDDRNRKKQTEIIIPDDVPPPANDHLYLLLGCLFAGFWVFLCIACALCYRCKQKRAEEEAKYPCELPNDIEAKTMPNGHTSLSGHALDGYLPNISSHLDEKETSFVERHHNNNRPISPSHLNTPEDLATFKSAISLSLDRRAHHQQYQEPKSSGTTPSRKDTDSLSRNNSLQRKKHQHHPQQHQPPQNQNHTASLRRGNYVSCSSEDLDVDSSDVKSSKVFPKEHYKVSRKHSRKRNSMVDV</sequence>
<dbReference type="InterPro" id="IPR003599">
    <property type="entry name" value="Ig_sub"/>
</dbReference>
<feature type="compositionally biased region" description="Basic residues" evidence="15">
    <location>
        <begin position="978"/>
        <end position="992"/>
    </location>
</feature>
<dbReference type="PANTHER" id="PTHR44170:SF33">
    <property type="entry name" value="BROTHER OF IHOG, ISOFORM G-RELATED"/>
    <property type="match status" value="1"/>
</dbReference>
<feature type="domain" description="Fibronectin type-III" evidence="18">
    <location>
        <begin position="542"/>
        <end position="641"/>
    </location>
</feature>
<evidence type="ECO:0000256" key="1">
    <source>
        <dbReference type="ARBA" id="ARBA00004370"/>
    </source>
</evidence>
<evidence type="ECO:0000256" key="16">
    <source>
        <dbReference type="SAM" id="Phobius"/>
    </source>
</evidence>
<comment type="function">
    <text evidence="11">Mediates response to the active Hedgehog (Hh) protein signal in embryos, functioning upstream or at the level of patched (ptc).</text>
</comment>
<evidence type="ECO:0000256" key="13">
    <source>
        <dbReference type="ARBA" id="ARBA00038530"/>
    </source>
</evidence>
<dbReference type="InterPro" id="IPR003961">
    <property type="entry name" value="FN3_dom"/>
</dbReference>
<evidence type="ECO:0000256" key="5">
    <source>
        <dbReference type="ARBA" id="ARBA00022974"/>
    </source>
</evidence>
<evidence type="ECO:0000256" key="10">
    <source>
        <dbReference type="ARBA" id="ARBA00023319"/>
    </source>
</evidence>
<feature type="compositionally biased region" description="Polar residues" evidence="15">
    <location>
        <begin position="895"/>
        <end position="907"/>
    </location>
</feature>
<feature type="compositionally biased region" description="Basic residues" evidence="15">
    <location>
        <begin position="922"/>
        <end position="931"/>
    </location>
</feature>
<feature type="region of interest" description="Disordered" evidence="15">
    <location>
        <begin position="890"/>
        <end position="992"/>
    </location>
</feature>
<evidence type="ECO:0000256" key="9">
    <source>
        <dbReference type="ARBA" id="ARBA00023180"/>
    </source>
</evidence>
<dbReference type="Pfam" id="PF00041">
    <property type="entry name" value="fn3"/>
    <property type="match status" value="2"/>
</dbReference>